<dbReference type="AlphaFoldDB" id="A0AAV1J2C6"/>
<accession>A0AAV1J2C6</accession>
<name>A0AAV1J2C6_9NEOP</name>
<dbReference type="InterPro" id="IPR051490">
    <property type="entry name" value="THEM6_lcsJ_thioesterase"/>
</dbReference>
<reference evidence="3 4" key="1">
    <citation type="submission" date="2023-11" db="EMBL/GenBank/DDBJ databases">
        <authorList>
            <person name="Okamura Y."/>
        </authorList>
    </citation>
    <scope>NUCLEOTIDE SEQUENCE [LARGE SCALE GENOMIC DNA]</scope>
</reference>
<dbReference type="Proteomes" id="UP001497472">
    <property type="component" value="Unassembled WGS sequence"/>
</dbReference>
<organism evidence="3 4">
    <name type="scientific">Leptosia nina</name>
    <dbReference type="NCBI Taxonomy" id="320188"/>
    <lineage>
        <taxon>Eukaryota</taxon>
        <taxon>Metazoa</taxon>
        <taxon>Ecdysozoa</taxon>
        <taxon>Arthropoda</taxon>
        <taxon>Hexapoda</taxon>
        <taxon>Insecta</taxon>
        <taxon>Pterygota</taxon>
        <taxon>Neoptera</taxon>
        <taxon>Endopterygota</taxon>
        <taxon>Lepidoptera</taxon>
        <taxon>Glossata</taxon>
        <taxon>Ditrysia</taxon>
        <taxon>Papilionoidea</taxon>
        <taxon>Pieridae</taxon>
        <taxon>Pierinae</taxon>
        <taxon>Leptosia</taxon>
    </lineage>
</organism>
<gene>
    <name evidence="3" type="ORF">LNINA_LOCUS3043</name>
</gene>
<dbReference type="InterPro" id="IPR029069">
    <property type="entry name" value="HotDog_dom_sf"/>
</dbReference>
<sequence length="194" mass="22712">MYSVFVTIIALAYMLFDVNYYIRAACFYALGRLTKKKFNAKNCTTIYGFCTTQDIDLFIKHMNNARYLRELDFARFYFYDISGIYKKILDANGAVLQGASSVRYRRTIPIFTAYKVETKVVYWEDKTLFFEHQFITFDGFVRAVVLSRQNLVNIEADELMKNVPGAEVKPDCPDEIRHWLTSIEFSSAKLRKKD</sequence>
<comment type="similarity">
    <text evidence="1">Belongs to the THEM6 family.</text>
</comment>
<dbReference type="PANTHER" id="PTHR12475:SF4">
    <property type="entry name" value="PROTEIN THEM6"/>
    <property type="match status" value="1"/>
</dbReference>
<dbReference type="CDD" id="cd00586">
    <property type="entry name" value="4HBT"/>
    <property type="match status" value="1"/>
</dbReference>
<dbReference type="SUPFAM" id="SSF54637">
    <property type="entry name" value="Thioesterase/thiol ester dehydrase-isomerase"/>
    <property type="match status" value="1"/>
</dbReference>
<proteinExistence type="inferred from homology"/>
<keyword evidence="4" id="KW-1185">Reference proteome</keyword>
<evidence type="ECO:0000313" key="4">
    <source>
        <dbReference type="Proteomes" id="UP001497472"/>
    </source>
</evidence>
<dbReference type="Pfam" id="PF13279">
    <property type="entry name" value="4HBT_2"/>
    <property type="match status" value="1"/>
</dbReference>
<evidence type="ECO:0000313" key="3">
    <source>
        <dbReference type="EMBL" id="CAK1543212.1"/>
    </source>
</evidence>
<dbReference type="PANTHER" id="PTHR12475">
    <property type="match status" value="1"/>
</dbReference>
<evidence type="ECO:0000256" key="2">
    <source>
        <dbReference type="ARBA" id="ARBA00041112"/>
    </source>
</evidence>
<protein>
    <recommendedName>
        <fullName evidence="2">Protein THEM6</fullName>
    </recommendedName>
</protein>
<evidence type="ECO:0000256" key="1">
    <source>
        <dbReference type="ARBA" id="ARBA00038228"/>
    </source>
</evidence>
<dbReference type="EMBL" id="CAVLEF010000004">
    <property type="protein sequence ID" value="CAK1543212.1"/>
    <property type="molecule type" value="Genomic_DNA"/>
</dbReference>
<comment type="caution">
    <text evidence="3">The sequence shown here is derived from an EMBL/GenBank/DDBJ whole genome shotgun (WGS) entry which is preliminary data.</text>
</comment>
<dbReference type="Gene3D" id="3.10.129.10">
    <property type="entry name" value="Hotdog Thioesterase"/>
    <property type="match status" value="1"/>
</dbReference>